<dbReference type="EMBL" id="JALJOV010000788">
    <property type="protein sequence ID" value="KAK9861253.1"/>
    <property type="molecule type" value="Genomic_DNA"/>
</dbReference>
<dbReference type="SUPFAM" id="SSF52218">
    <property type="entry name" value="Flavoproteins"/>
    <property type="match status" value="1"/>
</dbReference>
<evidence type="ECO:0000313" key="7">
    <source>
        <dbReference type="Proteomes" id="UP001485043"/>
    </source>
</evidence>
<dbReference type="Gene3D" id="3.15.20.10">
    <property type="entry name" value="Bactericidal permeability-increasing protein, domain 2"/>
    <property type="match status" value="1"/>
</dbReference>
<dbReference type="PANTHER" id="PTHR30543">
    <property type="entry name" value="CHROMATE REDUCTASE"/>
    <property type="match status" value="1"/>
</dbReference>
<dbReference type="GO" id="GO:0008289">
    <property type="term" value="F:lipid binding"/>
    <property type="evidence" value="ECO:0007669"/>
    <property type="project" value="InterPro"/>
</dbReference>
<dbReference type="GO" id="GO:0003955">
    <property type="term" value="F:NAD(P)H dehydrogenase (quinone) activity"/>
    <property type="evidence" value="ECO:0007669"/>
    <property type="project" value="UniProtKB-EC"/>
</dbReference>
<comment type="caution">
    <text evidence="6">The sequence shown here is derived from an EMBL/GenBank/DDBJ whole genome shotgun (WGS) entry which is preliminary data.</text>
</comment>
<evidence type="ECO:0000256" key="1">
    <source>
        <dbReference type="ARBA" id="ARBA00012648"/>
    </source>
</evidence>
<dbReference type="EC" id="1.6.5.2" evidence="1"/>
<dbReference type="InterPro" id="IPR017943">
    <property type="entry name" value="Bactericidal_perm-incr_a/b_dom"/>
</dbReference>
<organism evidence="6 7">
    <name type="scientific">Apatococcus fuscideae</name>
    <dbReference type="NCBI Taxonomy" id="2026836"/>
    <lineage>
        <taxon>Eukaryota</taxon>
        <taxon>Viridiplantae</taxon>
        <taxon>Chlorophyta</taxon>
        <taxon>core chlorophytes</taxon>
        <taxon>Trebouxiophyceae</taxon>
        <taxon>Chlorellales</taxon>
        <taxon>Chlorellaceae</taxon>
        <taxon>Apatococcus</taxon>
    </lineage>
</organism>
<comment type="catalytic activity">
    <reaction evidence="2">
        <text>a quinone + NADH + H(+) = a quinol + NAD(+)</text>
        <dbReference type="Rhea" id="RHEA:46160"/>
        <dbReference type="ChEBI" id="CHEBI:15378"/>
        <dbReference type="ChEBI" id="CHEBI:24646"/>
        <dbReference type="ChEBI" id="CHEBI:57540"/>
        <dbReference type="ChEBI" id="CHEBI:57945"/>
        <dbReference type="ChEBI" id="CHEBI:132124"/>
        <dbReference type="EC" id="1.6.5.2"/>
    </reaction>
</comment>
<evidence type="ECO:0000256" key="3">
    <source>
        <dbReference type="ARBA" id="ARBA00048983"/>
    </source>
</evidence>
<accession>A0AAW1SY58</accession>
<dbReference type="InterPro" id="IPR029039">
    <property type="entry name" value="Flavoprotein-like_sf"/>
</dbReference>
<dbReference type="SUPFAM" id="SSF55394">
    <property type="entry name" value="Bactericidal permeability-increasing protein, BPI"/>
    <property type="match status" value="2"/>
</dbReference>
<dbReference type="Pfam" id="PF03358">
    <property type="entry name" value="FMN_red"/>
    <property type="match status" value="1"/>
</dbReference>
<evidence type="ECO:0000256" key="4">
    <source>
        <dbReference type="SAM" id="MobiDB-lite"/>
    </source>
</evidence>
<gene>
    <name evidence="6" type="ORF">WJX84_010013</name>
</gene>
<evidence type="ECO:0000256" key="2">
    <source>
        <dbReference type="ARBA" id="ARBA00047678"/>
    </source>
</evidence>
<comment type="catalytic activity">
    <reaction evidence="3">
        <text>a quinone + NADPH + H(+) = a quinol + NADP(+)</text>
        <dbReference type="Rhea" id="RHEA:46164"/>
        <dbReference type="ChEBI" id="CHEBI:15378"/>
        <dbReference type="ChEBI" id="CHEBI:24646"/>
        <dbReference type="ChEBI" id="CHEBI:57783"/>
        <dbReference type="ChEBI" id="CHEBI:58349"/>
        <dbReference type="ChEBI" id="CHEBI:132124"/>
        <dbReference type="EC" id="1.6.5.2"/>
    </reaction>
</comment>
<dbReference type="GO" id="GO:0005829">
    <property type="term" value="C:cytosol"/>
    <property type="evidence" value="ECO:0007669"/>
    <property type="project" value="TreeGrafter"/>
</dbReference>
<dbReference type="AlphaFoldDB" id="A0AAW1SY58"/>
<protein>
    <recommendedName>
        <fullName evidence="1">NAD(P)H dehydrogenase (quinone)</fullName>
        <ecNumber evidence="1">1.6.5.2</ecNumber>
    </recommendedName>
</protein>
<dbReference type="Proteomes" id="UP001485043">
    <property type="component" value="Unassembled WGS sequence"/>
</dbReference>
<dbReference type="InterPro" id="IPR005025">
    <property type="entry name" value="FMN_Rdtase-like_dom"/>
</dbReference>
<dbReference type="Gene3D" id="3.40.50.360">
    <property type="match status" value="1"/>
</dbReference>
<feature type="region of interest" description="Disordered" evidence="4">
    <location>
        <begin position="525"/>
        <end position="546"/>
    </location>
</feature>
<proteinExistence type="predicted"/>
<dbReference type="Gene3D" id="3.15.10.10">
    <property type="entry name" value="Bactericidal permeability-increasing protein, domain 1"/>
    <property type="match status" value="1"/>
</dbReference>
<evidence type="ECO:0000313" key="6">
    <source>
        <dbReference type="EMBL" id="KAK9861253.1"/>
    </source>
</evidence>
<reference evidence="6 7" key="1">
    <citation type="journal article" date="2024" name="Nat. Commun.">
        <title>Phylogenomics reveals the evolutionary origins of lichenization in chlorophyte algae.</title>
        <authorList>
            <person name="Puginier C."/>
            <person name="Libourel C."/>
            <person name="Otte J."/>
            <person name="Skaloud P."/>
            <person name="Haon M."/>
            <person name="Grisel S."/>
            <person name="Petersen M."/>
            <person name="Berrin J.G."/>
            <person name="Delaux P.M."/>
            <person name="Dal Grande F."/>
            <person name="Keller J."/>
        </authorList>
    </citation>
    <scope>NUCLEOTIDE SEQUENCE [LARGE SCALE GENOMIC DNA]</scope>
    <source>
        <strain evidence="6 7">SAG 2523</strain>
    </source>
</reference>
<sequence>MAAAKPLTILGISGSLRKASFNTGVLKAALEMVPPGIEFKLANINDLPMINTDLENPQAPEGQIFPAAVEAWRKEVGSADAFFFASPEYNYSLTPPLKNAIDWASRPPNQFNDKAAAVVSVGGGYAGVQSTRVLRLSAIFLNLHFINKPELSISFKDPGHFERETGALVSEDDKKRLQQVVDSLVNWTRRIQQSVTDDLTSQKPSITGEASAELFEYASSVAVGVLTEQFPHAKLPPVEKTFHVPVVGTFHLTVDQISLGQLTLDPAETGIRLSPDGSSLVLHAAGVTTSATCHFHLVRAPISSSGHAEITVTHGHLQLEMEVHNDGAGHPKLLVVQPPDVGFEGLDIQVWGSKLAALYNIIAQVAKGPISGAATRELQYAAATSLPDAVNDAFSTLPLLVDARGFELNISLAGSPQGDGRGHITFEDWGIFQNLRGNPWQCPLQQEPPDLTASARPDDHFSASSWHVPFMSKAGILYQQLAGQDLANPAAASLNLELDPSAGWADTQPPLRDSTTSRNINPALAVPLGHASPDDGRLPEPGNRAGNSMLRSDQAVALGKELFALDVGAAVTVTKLELNPDDSGCPGGLRLDAAVQVDHSSLSLKVVDSQIGHIGPIGLQLGLQLAAAAIEAQMNLVILRDGFLLPCAPHFRPANTSLHLEPGHLVIQTDIEYYHAASNS</sequence>
<name>A0AAW1SY58_9CHLO</name>
<dbReference type="PANTHER" id="PTHR30543:SF21">
    <property type="entry name" value="NAD(P)H-DEPENDENT FMN REDUCTASE LOT6"/>
    <property type="match status" value="1"/>
</dbReference>
<feature type="domain" description="NADPH-dependent FMN reductase-like" evidence="5">
    <location>
        <begin position="8"/>
        <end position="155"/>
    </location>
</feature>
<dbReference type="InterPro" id="IPR050712">
    <property type="entry name" value="NAD(P)H-dep_reductase"/>
</dbReference>
<keyword evidence="7" id="KW-1185">Reference proteome</keyword>
<evidence type="ECO:0000259" key="5">
    <source>
        <dbReference type="Pfam" id="PF03358"/>
    </source>
</evidence>
<dbReference type="GO" id="GO:0010181">
    <property type="term" value="F:FMN binding"/>
    <property type="evidence" value="ECO:0007669"/>
    <property type="project" value="TreeGrafter"/>
</dbReference>